<reference evidence="10" key="3">
    <citation type="submission" date="2025-08" db="UniProtKB">
        <authorList>
            <consortium name="Ensembl"/>
        </authorList>
    </citation>
    <scope>IDENTIFICATION</scope>
</reference>
<evidence type="ECO:0000256" key="8">
    <source>
        <dbReference type="SAM" id="MobiDB-lite"/>
    </source>
</evidence>
<dbReference type="AlphaFoldDB" id="K7G2M3"/>
<dbReference type="eggNOG" id="KOG2349">
    <property type="taxonomic scope" value="Eukaryota"/>
</dbReference>
<reference evidence="11" key="2">
    <citation type="journal article" date="2013" name="Nat. Genet.">
        <title>The draft genomes of soft-shell turtle and green sea turtle yield insights into the development and evolution of the turtle-specific body plan.</title>
        <authorList>
            <person name="Wang Z."/>
            <person name="Pascual-Anaya J."/>
            <person name="Zadissa A."/>
            <person name="Li W."/>
            <person name="Niimura Y."/>
            <person name="Huang Z."/>
            <person name="Li C."/>
            <person name="White S."/>
            <person name="Xiong Z."/>
            <person name="Fang D."/>
            <person name="Wang B."/>
            <person name="Ming Y."/>
            <person name="Chen Y."/>
            <person name="Zheng Y."/>
            <person name="Kuraku S."/>
            <person name="Pignatelli M."/>
            <person name="Herrero J."/>
            <person name="Beal K."/>
            <person name="Nozawa M."/>
            <person name="Li Q."/>
            <person name="Wang J."/>
            <person name="Zhang H."/>
            <person name="Yu L."/>
            <person name="Shigenobu S."/>
            <person name="Wang J."/>
            <person name="Liu J."/>
            <person name="Flicek P."/>
            <person name="Searle S."/>
            <person name="Wang J."/>
            <person name="Kuratani S."/>
            <person name="Yin Y."/>
            <person name="Aken B."/>
            <person name="Zhang G."/>
            <person name="Irie N."/>
        </authorList>
    </citation>
    <scope>NUCLEOTIDE SEQUENCE [LARGE SCALE GENOMIC DNA]</scope>
    <source>
        <strain evidence="11">Daiwa-1</strain>
    </source>
</reference>
<dbReference type="PANTHER" id="PTHR11819:SF151">
    <property type="entry name" value="SODIUM_GLUCOSE COTRANSPORTER 1"/>
    <property type="match status" value="1"/>
</dbReference>
<evidence type="ECO:0000313" key="10">
    <source>
        <dbReference type="Ensembl" id="ENSPSIP00000014534.1"/>
    </source>
</evidence>
<evidence type="ECO:0000256" key="9">
    <source>
        <dbReference type="SAM" id="Phobius"/>
    </source>
</evidence>
<evidence type="ECO:0000256" key="7">
    <source>
        <dbReference type="ARBA" id="ARBA00023201"/>
    </source>
</evidence>
<evidence type="ECO:0000256" key="4">
    <source>
        <dbReference type="ARBA" id="ARBA00022847"/>
    </source>
</evidence>
<keyword evidence="9" id="KW-1133">Transmembrane helix</keyword>
<dbReference type="OMA" id="AINWICG"/>
<feature type="transmembrane region" description="Helical" evidence="9">
    <location>
        <begin position="27"/>
        <end position="48"/>
    </location>
</feature>
<keyword evidence="5" id="KW-0915">Sodium</keyword>
<evidence type="ECO:0000256" key="5">
    <source>
        <dbReference type="ARBA" id="ARBA00023053"/>
    </source>
</evidence>
<dbReference type="Ensembl" id="ENSPSIT00000014602.1">
    <property type="protein sequence ID" value="ENSPSIP00000014534.1"/>
    <property type="gene ID" value="ENSPSIG00000013035.1"/>
</dbReference>
<feature type="compositionally biased region" description="Acidic residues" evidence="8">
    <location>
        <begin position="75"/>
        <end position="96"/>
    </location>
</feature>
<keyword evidence="7" id="KW-0739">Sodium transport</keyword>
<keyword evidence="2" id="KW-0813">Transport</keyword>
<feature type="region of interest" description="Disordered" evidence="8">
    <location>
        <begin position="73"/>
        <end position="96"/>
    </location>
</feature>
<keyword evidence="9" id="KW-0472">Membrane</keyword>
<dbReference type="PANTHER" id="PTHR11819">
    <property type="entry name" value="SOLUTE CARRIER FAMILY 5"/>
    <property type="match status" value="1"/>
</dbReference>
<feature type="transmembrane region" description="Helical" evidence="9">
    <location>
        <begin position="141"/>
        <end position="160"/>
    </location>
</feature>
<keyword evidence="4" id="KW-0769">Symport</keyword>
<dbReference type="GO" id="GO:0005412">
    <property type="term" value="F:D-glucose:sodium symporter activity"/>
    <property type="evidence" value="ECO:0007669"/>
    <property type="project" value="TreeGrafter"/>
</dbReference>
<dbReference type="Proteomes" id="UP000007267">
    <property type="component" value="Unassembled WGS sequence"/>
</dbReference>
<dbReference type="HOGENOM" id="CLU_1643174_0_0_1"/>
<dbReference type="GeneTree" id="ENSGT00940000155844"/>
<evidence type="ECO:0000256" key="1">
    <source>
        <dbReference type="ARBA" id="ARBA00004651"/>
    </source>
</evidence>
<accession>K7G2M3</accession>
<reference evidence="11" key="1">
    <citation type="submission" date="2011-10" db="EMBL/GenBank/DDBJ databases">
        <authorList>
            <consortium name="Soft-shell Turtle Genome Consortium"/>
        </authorList>
    </citation>
    <scope>NUCLEOTIDE SEQUENCE [LARGE SCALE GENOMIC DNA]</scope>
    <source>
        <strain evidence="11">Daiwa-1</strain>
    </source>
</reference>
<dbReference type="GO" id="GO:0005886">
    <property type="term" value="C:plasma membrane"/>
    <property type="evidence" value="ECO:0007669"/>
    <property type="project" value="UniProtKB-SubCell"/>
</dbReference>
<reference evidence="10" key="4">
    <citation type="submission" date="2025-09" db="UniProtKB">
        <authorList>
            <consortium name="Ensembl"/>
        </authorList>
    </citation>
    <scope>IDENTIFICATION</scope>
</reference>
<keyword evidence="3" id="KW-1003">Cell membrane</keyword>
<name>K7G2M3_PELSI</name>
<organism evidence="10 11">
    <name type="scientific">Pelodiscus sinensis</name>
    <name type="common">Chinese softshell turtle</name>
    <name type="synonym">Trionyx sinensis</name>
    <dbReference type="NCBI Taxonomy" id="13735"/>
    <lineage>
        <taxon>Eukaryota</taxon>
        <taxon>Metazoa</taxon>
        <taxon>Chordata</taxon>
        <taxon>Craniata</taxon>
        <taxon>Vertebrata</taxon>
        <taxon>Euteleostomi</taxon>
        <taxon>Archelosauria</taxon>
        <taxon>Testudinata</taxon>
        <taxon>Testudines</taxon>
        <taxon>Cryptodira</taxon>
        <taxon>Trionychia</taxon>
        <taxon>Trionychidae</taxon>
        <taxon>Pelodiscus</taxon>
    </lineage>
</organism>
<evidence type="ECO:0000256" key="3">
    <source>
        <dbReference type="ARBA" id="ARBA00022475"/>
    </source>
</evidence>
<keyword evidence="11" id="KW-1185">Reference proteome</keyword>
<dbReference type="STRING" id="13735.ENSPSIP00000014534"/>
<evidence type="ECO:0000313" key="11">
    <source>
        <dbReference type="Proteomes" id="UP000007267"/>
    </source>
</evidence>
<sequence>MIAEFAYGSGSCVNPTSCPKIICGVHYLYFAIILFGISAIIILVISLITEPIPDVHLYGLCWTLRNSKEQRIDLDADERMEEPESKEDESEGDEEQGWLKKAYNWFCGFDQQKEPKLSKEEQEAIQKKLTDTSEEPFWRKVMNMNGIFLLAVAVFCHAFFA</sequence>
<comment type="subcellular location">
    <subcellularLocation>
        <location evidence="1">Cell membrane</location>
        <topology evidence="1">Multi-pass membrane protein</topology>
    </subcellularLocation>
</comment>
<keyword evidence="9" id="KW-0812">Transmembrane</keyword>
<evidence type="ECO:0000256" key="6">
    <source>
        <dbReference type="ARBA" id="ARBA00023065"/>
    </source>
</evidence>
<dbReference type="EMBL" id="AGCU01102280">
    <property type="status" value="NOT_ANNOTATED_CDS"/>
    <property type="molecule type" value="Genomic_DNA"/>
</dbReference>
<proteinExistence type="predicted"/>
<protein>
    <submittedName>
        <fullName evidence="10">Uncharacterized protein</fullName>
    </submittedName>
</protein>
<evidence type="ECO:0000256" key="2">
    <source>
        <dbReference type="ARBA" id="ARBA00022448"/>
    </source>
</evidence>
<keyword evidence="6" id="KW-0406">Ion transport</keyword>